<dbReference type="EMBL" id="PDUU01001077">
    <property type="protein sequence ID" value="PHN95790.1"/>
    <property type="molecule type" value="Genomic_DNA"/>
</dbReference>
<comment type="caution">
    <text evidence="2">The sequence shown here is derived from an EMBL/GenBank/DDBJ whole genome shotgun (WGS) entry which is preliminary data.</text>
</comment>
<dbReference type="GO" id="GO:0000155">
    <property type="term" value="F:phosphorelay sensor kinase activity"/>
    <property type="evidence" value="ECO:0007669"/>
    <property type="project" value="InterPro"/>
</dbReference>
<protein>
    <submittedName>
        <fullName evidence="2">Alginate biosynthesis protein</fullName>
    </submittedName>
</protein>
<feature type="non-terminal residue" evidence="2">
    <location>
        <position position="117"/>
    </location>
</feature>
<dbReference type="InterPro" id="IPR050640">
    <property type="entry name" value="Bact_2-comp_sensor_kinase"/>
</dbReference>
<dbReference type="PANTHER" id="PTHR34220">
    <property type="entry name" value="SENSOR HISTIDINE KINASE YPDA"/>
    <property type="match status" value="1"/>
</dbReference>
<name>A0A2G1BP37_9FLAO</name>
<evidence type="ECO:0000313" key="3">
    <source>
        <dbReference type="Proteomes" id="UP000222163"/>
    </source>
</evidence>
<feature type="domain" description="Signal transduction histidine kinase internal region" evidence="1">
    <location>
        <begin position="2"/>
        <end position="44"/>
    </location>
</feature>
<reference evidence="2 3" key="1">
    <citation type="journal article" date="2016" name="Nat. Commun.">
        <title>Microbial interactions lead to rapid micro-scale successions on model marine particles.</title>
        <authorList>
            <person name="Datta M.S."/>
            <person name="Sliwerska E."/>
            <person name="Gore J."/>
            <person name="Polz M.F."/>
            <person name="Cordero O.X."/>
        </authorList>
    </citation>
    <scope>NUCLEOTIDE SEQUENCE [LARGE SCALE GENOMIC DNA]</scope>
    <source>
        <strain evidence="2 3">4G03</strain>
    </source>
</reference>
<dbReference type="Pfam" id="PF06580">
    <property type="entry name" value="His_kinase"/>
    <property type="match status" value="1"/>
</dbReference>
<organism evidence="2 3">
    <name type="scientific">Tenacibaculum discolor</name>
    <dbReference type="NCBI Taxonomy" id="361581"/>
    <lineage>
        <taxon>Bacteria</taxon>
        <taxon>Pseudomonadati</taxon>
        <taxon>Bacteroidota</taxon>
        <taxon>Flavobacteriia</taxon>
        <taxon>Flavobacteriales</taxon>
        <taxon>Flavobacteriaceae</taxon>
        <taxon>Tenacibaculum</taxon>
    </lineage>
</organism>
<dbReference type="InterPro" id="IPR010559">
    <property type="entry name" value="Sig_transdc_His_kin_internal"/>
</dbReference>
<accession>A0A2G1BP37</accession>
<evidence type="ECO:0000259" key="1">
    <source>
        <dbReference type="Pfam" id="PF06580"/>
    </source>
</evidence>
<dbReference type="PANTHER" id="PTHR34220:SF7">
    <property type="entry name" value="SENSOR HISTIDINE KINASE YPDA"/>
    <property type="match status" value="1"/>
</dbReference>
<feature type="non-terminal residue" evidence="2">
    <location>
        <position position="1"/>
    </location>
</feature>
<dbReference type="Proteomes" id="UP000222163">
    <property type="component" value="Unassembled WGS sequence"/>
</dbReference>
<dbReference type="AlphaFoldDB" id="A0A2G1BP37"/>
<sequence length="117" mass="12711">NAILALAALSQAALKAGKGVTLQDEIALTKQYISLESWRFGERLKVNWELPGSLPDISIPCLTLQPIIENAICYGVEPFSKGSQINVLSNVSKQSITFIVENQIPTTEHERTGNGMA</sequence>
<dbReference type="RefSeq" id="WP_176550710.1">
    <property type="nucleotide sequence ID" value="NZ_PDUU01001077.1"/>
</dbReference>
<gene>
    <name evidence="2" type="ORF">CSC81_18650</name>
</gene>
<dbReference type="GO" id="GO:0016020">
    <property type="term" value="C:membrane"/>
    <property type="evidence" value="ECO:0007669"/>
    <property type="project" value="InterPro"/>
</dbReference>
<proteinExistence type="predicted"/>
<evidence type="ECO:0000313" key="2">
    <source>
        <dbReference type="EMBL" id="PHN95790.1"/>
    </source>
</evidence>